<evidence type="ECO:0000256" key="5">
    <source>
        <dbReference type="RuleBase" id="RU000499"/>
    </source>
</evidence>
<dbReference type="PRINTS" id="PR01011">
    <property type="entry name" value="GLUTPROXDASE"/>
</dbReference>
<evidence type="ECO:0000256" key="4">
    <source>
        <dbReference type="PIRSR" id="PIRSR000303-1"/>
    </source>
</evidence>
<proteinExistence type="inferred from homology"/>
<dbReference type="GO" id="GO:0006979">
    <property type="term" value="P:response to oxidative stress"/>
    <property type="evidence" value="ECO:0007669"/>
    <property type="project" value="InterPro"/>
</dbReference>
<evidence type="ECO:0000256" key="3">
    <source>
        <dbReference type="ARBA" id="ARBA00023002"/>
    </source>
</evidence>
<keyword evidence="2 5" id="KW-0575">Peroxidase</keyword>
<evidence type="ECO:0000313" key="6">
    <source>
        <dbReference type="EMBL" id="KCZ80563.1"/>
    </source>
</evidence>
<evidence type="ECO:0000313" key="7">
    <source>
        <dbReference type="Proteomes" id="UP000030655"/>
    </source>
</evidence>
<dbReference type="PANTHER" id="PTHR11592:SF78">
    <property type="entry name" value="GLUTATHIONE PEROXIDASE"/>
    <property type="match status" value="1"/>
</dbReference>
<dbReference type="AlphaFoldDB" id="A0A059EZY6"/>
<feature type="active site" evidence="4">
    <location>
        <position position="43"/>
    </location>
</feature>
<dbReference type="InterPro" id="IPR000889">
    <property type="entry name" value="Glutathione_peroxidase"/>
</dbReference>
<dbReference type="EMBL" id="KK365173">
    <property type="protein sequence ID" value="KCZ80563.1"/>
    <property type="molecule type" value="Genomic_DNA"/>
</dbReference>
<dbReference type="SUPFAM" id="SSF52833">
    <property type="entry name" value="Thioredoxin-like"/>
    <property type="match status" value="1"/>
</dbReference>
<reference evidence="7" key="1">
    <citation type="submission" date="2013-02" db="EMBL/GenBank/DDBJ databases">
        <authorList>
            <consortium name="The Broad Institute Genome Sequencing Platform"/>
            <person name="Cuomo C."/>
            <person name="Becnel J."/>
            <person name="Sanscrainte N."/>
            <person name="Walker B."/>
            <person name="Young S.K."/>
            <person name="Zeng Q."/>
            <person name="Gargeya S."/>
            <person name="Fitzgerald M."/>
            <person name="Haas B."/>
            <person name="Abouelleil A."/>
            <person name="Alvarado L."/>
            <person name="Arachchi H.M."/>
            <person name="Berlin A.M."/>
            <person name="Chapman S.B."/>
            <person name="Dewar J."/>
            <person name="Goldberg J."/>
            <person name="Griggs A."/>
            <person name="Gujja S."/>
            <person name="Hansen M."/>
            <person name="Howarth C."/>
            <person name="Imamovic A."/>
            <person name="Larimer J."/>
            <person name="McCowan C."/>
            <person name="Murphy C."/>
            <person name="Neiman D."/>
            <person name="Pearson M."/>
            <person name="Priest M."/>
            <person name="Roberts A."/>
            <person name="Saif S."/>
            <person name="Shea T."/>
            <person name="Sisk P."/>
            <person name="Sykes S."/>
            <person name="Wortman J."/>
            <person name="Nusbaum C."/>
            <person name="Birren B."/>
        </authorList>
    </citation>
    <scope>NUCLEOTIDE SEQUENCE [LARGE SCALE GENOMIC DNA]</scope>
    <source>
        <strain evidence="7">PRA339</strain>
    </source>
</reference>
<dbReference type="VEuPathDB" id="MicrosporidiaDB:H312_02018"/>
<dbReference type="HOGENOM" id="CLU_029507_0_1_1"/>
<evidence type="ECO:0000256" key="2">
    <source>
        <dbReference type="ARBA" id="ARBA00022559"/>
    </source>
</evidence>
<dbReference type="Gene3D" id="3.40.30.10">
    <property type="entry name" value="Glutaredoxin"/>
    <property type="match status" value="1"/>
</dbReference>
<dbReference type="Pfam" id="PF00255">
    <property type="entry name" value="GSHPx"/>
    <property type="match status" value="1"/>
</dbReference>
<evidence type="ECO:0000256" key="1">
    <source>
        <dbReference type="ARBA" id="ARBA00006926"/>
    </source>
</evidence>
<sequence length="170" mass="20026">MENNTTEEMKFYDYVALDPNDNEIKMESFIGKVLVICNIASDCGFASKNYKNFEGLREKFDKNQLEFLLFPCNQFLGQEPYPYETIRSKIDPYFKDYVLFKKVDVKGKNEHKLYKFLKKQKGGLFSNLFMWNFTKFIIDTKGNVVKRLSSNNLVKEETIEKLLAEKSEES</sequence>
<reference evidence="6 7" key="2">
    <citation type="submission" date="2014-03" db="EMBL/GenBank/DDBJ databases">
        <title>The Genome Sequence of Anncaliia algerae insect isolate PRA339.</title>
        <authorList>
            <consortium name="The Broad Institute Genome Sequencing Platform"/>
            <consortium name="The Broad Institute Genome Sequencing Center for Infectious Disease"/>
            <person name="Cuomo C."/>
            <person name="Becnel J."/>
            <person name="Sanscrainte N."/>
            <person name="Walker B."/>
            <person name="Young S.K."/>
            <person name="Zeng Q."/>
            <person name="Gargeya S."/>
            <person name="Fitzgerald M."/>
            <person name="Haas B."/>
            <person name="Abouelleil A."/>
            <person name="Alvarado L."/>
            <person name="Arachchi H.M."/>
            <person name="Berlin A.M."/>
            <person name="Chapman S.B."/>
            <person name="Dewar J."/>
            <person name="Goldberg J."/>
            <person name="Griggs A."/>
            <person name="Gujja S."/>
            <person name="Hansen M."/>
            <person name="Howarth C."/>
            <person name="Imamovic A."/>
            <person name="Larimer J."/>
            <person name="McCowan C."/>
            <person name="Murphy C."/>
            <person name="Neiman D."/>
            <person name="Pearson M."/>
            <person name="Priest M."/>
            <person name="Roberts A."/>
            <person name="Saif S."/>
            <person name="Shea T."/>
            <person name="Sisk P."/>
            <person name="Sykes S."/>
            <person name="Wortman J."/>
            <person name="Nusbaum C."/>
            <person name="Birren B."/>
        </authorList>
    </citation>
    <scope>NUCLEOTIDE SEQUENCE [LARGE SCALE GENOMIC DNA]</scope>
    <source>
        <strain evidence="6 7">PRA339</strain>
    </source>
</reference>
<dbReference type="OrthoDB" id="446890at2759"/>
<organism evidence="6 7">
    <name type="scientific">Anncaliia algerae PRA339</name>
    <dbReference type="NCBI Taxonomy" id="1288291"/>
    <lineage>
        <taxon>Eukaryota</taxon>
        <taxon>Fungi</taxon>
        <taxon>Fungi incertae sedis</taxon>
        <taxon>Microsporidia</taxon>
        <taxon>Tubulinosematoidea</taxon>
        <taxon>Tubulinosematidae</taxon>
        <taxon>Anncaliia</taxon>
    </lineage>
</organism>
<dbReference type="PROSITE" id="PS51355">
    <property type="entry name" value="GLUTATHIONE_PEROXID_3"/>
    <property type="match status" value="1"/>
</dbReference>
<dbReference type="InterPro" id="IPR036249">
    <property type="entry name" value="Thioredoxin-like_sf"/>
</dbReference>
<dbReference type="GO" id="GO:0004601">
    <property type="term" value="F:peroxidase activity"/>
    <property type="evidence" value="ECO:0007669"/>
    <property type="project" value="UniProtKB-KW"/>
</dbReference>
<dbReference type="STRING" id="1288291.A0A059EZY6"/>
<gene>
    <name evidence="6" type="ORF">H312_02018</name>
</gene>
<keyword evidence="3 5" id="KW-0560">Oxidoreductase</keyword>
<dbReference type="Proteomes" id="UP000030655">
    <property type="component" value="Unassembled WGS sequence"/>
</dbReference>
<dbReference type="PIRSF" id="PIRSF000303">
    <property type="entry name" value="Glutathion_perox"/>
    <property type="match status" value="1"/>
</dbReference>
<keyword evidence="7" id="KW-1185">Reference proteome</keyword>
<comment type="similarity">
    <text evidence="1 5">Belongs to the glutathione peroxidase family.</text>
</comment>
<protein>
    <recommendedName>
        <fullName evidence="5">Glutathione peroxidase</fullName>
    </recommendedName>
</protein>
<name>A0A059EZY6_9MICR</name>
<accession>A0A059EZY6</accession>
<dbReference type="PANTHER" id="PTHR11592">
    <property type="entry name" value="GLUTATHIONE PEROXIDASE"/>
    <property type="match status" value="1"/>
</dbReference>